<keyword evidence="8" id="KW-1185">Reference proteome</keyword>
<dbReference type="InterPro" id="IPR050723">
    <property type="entry name" value="CFA/CMAS"/>
</dbReference>
<evidence type="ECO:0000256" key="2">
    <source>
        <dbReference type="ARBA" id="ARBA00022603"/>
    </source>
</evidence>
<evidence type="ECO:0000259" key="6">
    <source>
        <dbReference type="Pfam" id="PF25371"/>
    </source>
</evidence>
<dbReference type="PIRSF" id="PIRSF003085">
    <property type="entry name" value="CMAS"/>
    <property type="match status" value="1"/>
</dbReference>
<dbReference type="InterPro" id="IPR057206">
    <property type="entry name" value="DUF7884"/>
</dbReference>
<keyword evidence="5" id="KW-0443">Lipid metabolism</keyword>
<keyword evidence="2" id="KW-0489">Methyltransferase</keyword>
<protein>
    <submittedName>
        <fullName evidence="7">Cyclopropane-fatty-acyl-phospholipid synthase</fullName>
    </submittedName>
</protein>
<evidence type="ECO:0000256" key="4">
    <source>
        <dbReference type="ARBA" id="ARBA00022691"/>
    </source>
</evidence>
<keyword evidence="3" id="KW-0808">Transferase</keyword>
<dbReference type="PATRIC" id="fig|1317121.7.peg.2754"/>
<comment type="similarity">
    <text evidence="1">Belongs to the CFA/CMAS family.</text>
</comment>
<evidence type="ECO:0000256" key="5">
    <source>
        <dbReference type="ARBA" id="ARBA00023098"/>
    </source>
</evidence>
<feature type="domain" description="DUF7884" evidence="6">
    <location>
        <begin position="7"/>
        <end position="84"/>
    </location>
</feature>
<name>A0A0L1JPG7_9RHOB</name>
<reference evidence="7 8" key="1">
    <citation type="journal article" date="2015" name="Int. J. Syst. Evol. Microbiol.">
        <title>Aestuariivita atlantica sp. nov., isolated from deep sea sediment of the Atlantic Ocean.</title>
        <authorList>
            <person name="Li G."/>
            <person name="Lai Q."/>
            <person name="Du Y."/>
            <person name="Liu X."/>
            <person name="Sun F."/>
            <person name="Shao Z."/>
        </authorList>
    </citation>
    <scope>NUCLEOTIDE SEQUENCE [LARGE SCALE GENOMIC DNA]</scope>
    <source>
        <strain evidence="7 8">22II-S11-z3</strain>
    </source>
</reference>
<dbReference type="Pfam" id="PF25371">
    <property type="entry name" value="DUF7884"/>
    <property type="match status" value="1"/>
</dbReference>
<evidence type="ECO:0000256" key="3">
    <source>
        <dbReference type="ARBA" id="ARBA00022679"/>
    </source>
</evidence>
<evidence type="ECO:0000256" key="1">
    <source>
        <dbReference type="ARBA" id="ARBA00010815"/>
    </source>
</evidence>
<dbReference type="RefSeq" id="WP_050530799.1">
    <property type="nucleotide sequence ID" value="NZ_AQQZ01000004.1"/>
</dbReference>
<evidence type="ECO:0000313" key="7">
    <source>
        <dbReference type="EMBL" id="KNG93607.1"/>
    </source>
</evidence>
<dbReference type="GO" id="GO:0032259">
    <property type="term" value="P:methylation"/>
    <property type="evidence" value="ECO:0007669"/>
    <property type="project" value="UniProtKB-KW"/>
</dbReference>
<proteinExistence type="inferred from homology"/>
<dbReference type="InterPro" id="IPR029063">
    <property type="entry name" value="SAM-dependent_MTases_sf"/>
</dbReference>
<gene>
    <name evidence="7" type="ORF">ATO11_10380</name>
</gene>
<dbReference type="EMBL" id="AQQZ01000004">
    <property type="protein sequence ID" value="KNG93607.1"/>
    <property type="molecule type" value="Genomic_DNA"/>
</dbReference>
<dbReference type="AlphaFoldDB" id="A0A0L1JPG7"/>
<dbReference type="SUPFAM" id="SSF53335">
    <property type="entry name" value="S-adenosyl-L-methionine-dependent methyltransferases"/>
    <property type="match status" value="1"/>
</dbReference>
<dbReference type="Proteomes" id="UP000036938">
    <property type="component" value="Unassembled WGS sequence"/>
</dbReference>
<dbReference type="PANTHER" id="PTHR43667">
    <property type="entry name" value="CYCLOPROPANE-FATTY-ACYL-PHOSPHOLIPID SYNTHASE"/>
    <property type="match status" value="1"/>
</dbReference>
<organism evidence="7 8">
    <name type="scientific">Pseudaestuariivita atlantica</name>
    <dbReference type="NCBI Taxonomy" id="1317121"/>
    <lineage>
        <taxon>Bacteria</taxon>
        <taxon>Pseudomonadati</taxon>
        <taxon>Pseudomonadota</taxon>
        <taxon>Alphaproteobacteria</taxon>
        <taxon>Rhodobacterales</taxon>
        <taxon>Paracoccaceae</taxon>
        <taxon>Pseudaestuariivita</taxon>
    </lineage>
</organism>
<evidence type="ECO:0000313" key="8">
    <source>
        <dbReference type="Proteomes" id="UP000036938"/>
    </source>
</evidence>
<dbReference type="GO" id="GO:0008168">
    <property type="term" value="F:methyltransferase activity"/>
    <property type="evidence" value="ECO:0007669"/>
    <property type="project" value="UniProtKB-KW"/>
</dbReference>
<sequence>MWEKILDTFLRRLVTRGQLTIKWPDGRSSTYGTEAEPAAAVTLKDASIVRDLCRDPELAVGEGYVDERLVIDEGTLRDLLMIGVVNQREQVYPFLADMVYKARFSMRRMAQANRVGKAKANVAHHYDLSDDLYELFLDSDKQYSCAYWSRPGMTLEEAQLAKKRHIADKLFIEPGQHVLDIGCGWGGMALTLAQEYGARVTGVTLSEHQHAIATKRAADLGLSDKVTFRLQDYRHLDETFDRIVSVGMLEHVGAPNYGEYFDAVRDLMADDGIALIHTIGHKGPPNVTNSWIDKYIFPGAYAPSAGELMKSVDKTGLFLADMESLRLHYSYTLDAWRDRFEANIDRVREIYDDRFCRMWRFYLESMSVSFMYGVLLVYQLQLSKTLGRVPITRDYLYGTERNDQFRQQSAG</sequence>
<accession>A0A0L1JPG7</accession>
<dbReference type="Pfam" id="PF02353">
    <property type="entry name" value="CMAS"/>
    <property type="match status" value="1"/>
</dbReference>
<dbReference type="GO" id="GO:0008610">
    <property type="term" value="P:lipid biosynthetic process"/>
    <property type="evidence" value="ECO:0007669"/>
    <property type="project" value="InterPro"/>
</dbReference>
<comment type="caution">
    <text evidence="7">The sequence shown here is derived from an EMBL/GenBank/DDBJ whole genome shotgun (WGS) entry which is preliminary data.</text>
</comment>
<dbReference type="Gene3D" id="3.40.50.150">
    <property type="entry name" value="Vaccinia Virus protein VP39"/>
    <property type="match status" value="1"/>
</dbReference>
<dbReference type="PANTHER" id="PTHR43667:SF1">
    <property type="entry name" value="CYCLOPROPANE-FATTY-ACYL-PHOSPHOLIPID SYNTHASE"/>
    <property type="match status" value="1"/>
</dbReference>
<dbReference type="STRING" id="1317121.ATO11_10380"/>
<keyword evidence="4" id="KW-0949">S-adenosyl-L-methionine</keyword>
<dbReference type="InterPro" id="IPR003333">
    <property type="entry name" value="CMAS"/>
</dbReference>
<dbReference type="CDD" id="cd02440">
    <property type="entry name" value="AdoMet_MTases"/>
    <property type="match status" value="1"/>
</dbReference>
<dbReference type="OrthoDB" id="9782855at2"/>